<sequence length="477" mass="55169">MGHKPHHRISTQLRFSFVFKMNYFFATIGTFSVLLLLFSAYSNINDLRYRTKTVVGHNLEPTPWHPFFGRTDKPTAFSLIQCSYFNSCPKPTFSRFIKPSHSFSANPLPSQCPSFFSSIHKDLAPWSQSGISLPLIENAARQHAAFRVVIKDSKVYVDLLYACVQSRMLFTIWGLLQLVQRYPGLVPDVDMVFDCMDRPLVNRTWYAGHGAATPPPVFRYCTTKEHLDIPFPDWSFWGWPEVNIQPWEVEYKSIEKGSKAIKWKDRVKFAYWRGNPDVASPLRVALMSCNDTEKWQAQIFRQDWIKESTVGYQSSKLSSQCNYRYKIYAEGFAWSVSLKYILACGSDTLIIEPQYEDFFSRGLIPKENFWPVRQTDLCQSIKEAVEWGNGNSSEAEAIGRRGQDLMRDINIDRVYDYMFHLLVEYSELLDFKPKPPPSAQEVCMDSLLCFADARQREFLERSVASPSKNYPCTLPPH</sequence>
<evidence type="ECO:0000256" key="1">
    <source>
        <dbReference type="ARBA" id="ARBA00010118"/>
    </source>
</evidence>
<evidence type="ECO:0000313" key="5">
    <source>
        <dbReference type="EMBL" id="KAJ1687749.1"/>
    </source>
</evidence>
<dbReference type="Proteomes" id="UP001151287">
    <property type="component" value="Unassembled WGS sequence"/>
</dbReference>
<dbReference type="EMBL" id="JAMQYH010000005">
    <property type="protein sequence ID" value="KAJ1687749.1"/>
    <property type="molecule type" value="Genomic_DNA"/>
</dbReference>
<evidence type="ECO:0000259" key="4">
    <source>
        <dbReference type="SMART" id="SM00672"/>
    </source>
</evidence>
<evidence type="ECO:0000313" key="6">
    <source>
        <dbReference type="Proteomes" id="UP001151287"/>
    </source>
</evidence>
<keyword evidence="3" id="KW-0472">Membrane</keyword>
<proteinExistence type="inferred from homology"/>
<evidence type="ECO:0000256" key="2">
    <source>
        <dbReference type="ARBA" id="ARBA00022679"/>
    </source>
</evidence>
<reference evidence="5" key="1">
    <citation type="journal article" date="2022" name="Cell">
        <title>Repeat-based holocentromeres influence genome architecture and karyotype evolution.</title>
        <authorList>
            <person name="Hofstatter P.G."/>
            <person name="Thangavel G."/>
            <person name="Lux T."/>
            <person name="Neumann P."/>
            <person name="Vondrak T."/>
            <person name="Novak P."/>
            <person name="Zhang M."/>
            <person name="Costa L."/>
            <person name="Castellani M."/>
            <person name="Scott A."/>
            <person name="Toegelov H."/>
            <person name="Fuchs J."/>
            <person name="Mata-Sucre Y."/>
            <person name="Dias Y."/>
            <person name="Vanzela A.L.L."/>
            <person name="Huettel B."/>
            <person name="Almeida C.C.S."/>
            <person name="Simkova H."/>
            <person name="Souza G."/>
            <person name="Pedrosa-Harand A."/>
            <person name="Macas J."/>
            <person name="Mayer K.F.X."/>
            <person name="Houben A."/>
            <person name="Marques A."/>
        </authorList>
    </citation>
    <scope>NUCLEOTIDE SEQUENCE</scope>
    <source>
        <strain evidence="5">RhyBre1mFocal</strain>
    </source>
</reference>
<keyword evidence="3" id="KW-0812">Transmembrane</keyword>
<keyword evidence="3" id="KW-1133">Transmembrane helix</keyword>
<feature type="domain" description="Glycosyl transferase CAP10" evidence="4">
    <location>
        <begin position="185"/>
        <end position="432"/>
    </location>
</feature>
<comment type="similarity">
    <text evidence="1">Belongs to the glycosyltransferase 90 family.</text>
</comment>
<dbReference type="InterPro" id="IPR006598">
    <property type="entry name" value="CAP10"/>
</dbReference>
<accession>A0A9Q0HIY6</accession>
<dbReference type="InterPro" id="IPR051091">
    <property type="entry name" value="O-Glucosyltr/Glycosyltrsf_90"/>
</dbReference>
<gene>
    <name evidence="5" type="ORF">LUZ63_019139</name>
</gene>
<protein>
    <recommendedName>
        <fullName evidence="4">Glycosyl transferase CAP10 domain-containing protein</fullName>
    </recommendedName>
</protein>
<dbReference type="Pfam" id="PF05686">
    <property type="entry name" value="Glyco_transf_90"/>
    <property type="match status" value="1"/>
</dbReference>
<dbReference type="SMART" id="SM00672">
    <property type="entry name" value="CAP10"/>
    <property type="match status" value="1"/>
</dbReference>
<dbReference type="GO" id="GO:0016740">
    <property type="term" value="F:transferase activity"/>
    <property type="evidence" value="ECO:0007669"/>
    <property type="project" value="UniProtKB-KW"/>
</dbReference>
<keyword evidence="2" id="KW-0808">Transferase</keyword>
<feature type="transmembrane region" description="Helical" evidence="3">
    <location>
        <begin position="21"/>
        <end position="41"/>
    </location>
</feature>
<dbReference type="PANTHER" id="PTHR12203">
    <property type="entry name" value="KDEL LYS-ASP-GLU-LEU CONTAINING - RELATED"/>
    <property type="match status" value="1"/>
</dbReference>
<keyword evidence="6" id="KW-1185">Reference proteome</keyword>
<dbReference type="AlphaFoldDB" id="A0A9Q0HIY6"/>
<name>A0A9Q0HIY6_9POAL</name>
<evidence type="ECO:0000256" key="3">
    <source>
        <dbReference type="SAM" id="Phobius"/>
    </source>
</evidence>
<comment type="caution">
    <text evidence="5">The sequence shown here is derived from an EMBL/GenBank/DDBJ whole genome shotgun (WGS) entry which is preliminary data.</text>
</comment>
<organism evidence="5 6">
    <name type="scientific">Rhynchospora breviuscula</name>
    <dbReference type="NCBI Taxonomy" id="2022672"/>
    <lineage>
        <taxon>Eukaryota</taxon>
        <taxon>Viridiplantae</taxon>
        <taxon>Streptophyta</taxon>
        <taxon>Embryophyta</taxon>
        <taxon>Tracheophyta</taxon>
        <taxon>Spermatophyta</taxon>
        <taxon>Magnoliopsida</taxon>
        <taxon>Liliopsida</taxon>
        <taxon>Poales</taxon>
        <taxon>Cyperaceae</taxon>
        <taxon>Cyperoideae</taxon>
        <taxon>Rhynchosporeae</taxon>
        <taxon>Rhynchospora</taxon>
    </lineage>
</organism>
<dbReference type="PANTHER" id="PTHR12203:SF35">
    <property type="entry name" value="PROTEIN O-GLUCOSYLTRANSFERASE 1"/>
    <property type="match status" value="1"/>
</dbReference>
<dbReference type="OrthoDB" id="202415at2759"/>